<organism evidence="6 7">
    <name type="scientific">Prauserella halophila</name>
    <dbReference type="NCBI Taxonomy" id="185641"/>
    <lineage>
        <taxon>Bacteria</taxon>
        <taxon>Bacillati</taxon>
        <taxon>Actinomycetota</taxon>
        <taxon>Actinomycetes</taxon>
        <taxon>Pseudonocardiales</taxon>
        <taxon>Pseudonocardiaceae</taxon>
        <taxon>Prauserella</taxon>
    </lineage>
</organism>
<dbReference type="Gene3D" id="3.30.300.30">
    <property type="match status" value="1"/>
</dbReference>
<comment type="similarity">
    <text evidence="1">Belongs to the ATP-dependent AMP-binding enzyme family.</text>
</comment>
<evidence type="ECO:0000313" key="7">
    <source>
        <dbReference type="Proteomes" id="UP001500653"/>
    </source>
</evidence>
<dbReference type="PROSITE" id="PS00455">
    <property type="entry name" value="AMP_BINDING"/>
    <property type="match status" value="1"/>
</dbReference>
<proteinExistence type="inferred from homology"/>
<dbReference type="InterPro" id="IPR045851">
    <property type="entry name" value="AMP-bd_C_sf"/>
</dbReference>
<feature type="domain" description="AMP-dependent synthetase/ligase" evidence="4">
    <location>
        <begin position="65"/>
        <end position="252"/>
    </location>
</feature>
<feature type="domain" description="AMP-binding enzyme C-terminal" evidence="5">
    <location>
        <begin position="329"/>
        <end position="419"/>
    </location>
</feature>
<sequence length="431" mass="43985">MAGAYAGAVQVVYTDGSPASVAELDGALRAALDGGEPLLPLDPRNPRAESLREAMTPGEPTGPDTAADPGLEPGVEPDVEPETAVIIPTSGSTGEAKGVLLSASALLASARATHARLGGPGRWLLATPANYVGGLQVLTRAQLAGMPPTTLDIAEGFHPDAFAAATRDLLGAPGPHSEGPYYTALVPTQLARLLAAGPEAVEAAAAYDAIVLGGARLDDELARRAADAGVRAVSSYGMSETAGGCVYDGIPLEGAAVRLGDGDRIELSGPMLSHGYRLRPDLTRQAFTADGWLRTNDVGALHDDGTLAVLGRIDDMLNTGGVKVPAAGVEAALTAHPKVRAACVVAVPDPEWGERIAAVIVPGAATTGADDADGSGTEGKPSEALEEELRALVRDRLGRAAVPKLVRQLPELPLIGPGKVDRAAVRAHFDD</sequence>
<name>A0ABN1WI57_9PSEU</name>
<evidence type="ECO:0000259" key="4">
    <source>
        <dbReference type="Pfam" id="PF00501"/>
    </source>
</evidence>
<reference evidence="6 7" key="1">
    <citation type="journal article" date="2019" name="Int. J. Syst. Evol. Microbiol.">
        <title>The Global Catalogue of Microorganisms (GCM) 10K type strain sequencing project: providing services to taxonomists for standard genome sequencing and annotation.</title>
        <authorList>
            <consortium name="The Broad Institute Genomics Platform"/>
            <consortium name="The Broad Institute Genome Sequencing Center for Infectious Disease"/>
            <person name="Wu L."/>
            <person name="Ma J."/>
        </authorList>
    </citation>
    <scope>NUCLEOTIDE SEQUENCE [LARGE SCALE GENOMIC DNA]</scope>
    <source>
        <strain evidence="6 7">JCM 13023</strain>
    </source>
</reference>
<dbReference type="PANTHER" id="PTHR43201:SF5">
    <property type="entry name" value="MEDIUM-CHAIN ACYL-COA LIGASE ACSF2, MITOCHONDRIAL"/>
    <property type="match status" value="1"/>
</dbReference>
<comment type="caution">
    <text evidence="6">The sequence shown here is derived from an EMBL/GenBank/DDBJ whole genome shotgun (WGS) entry which is preliminary data.</text>
</comment>
<evidence type="ECO:0000256" key="1">
    <source>
        <dbReference type="ARBA" id="ARBA00006432"/>
    </source>
</evidence>
<dbReference type="SUPFAM" id="SSF56801">
    <property type="entry name" value="Acetyl-CoA synthetase-like"/>
    <property type="match status" value="1"/>
</dbReference>
<evidence type="ECO:0000256" key="3">
    <source>
        <dbReference type="SAM" id="MobiDB-lite"/>
    </source>
</evidence>
<protein>
    <submittedName>
        <fullName evidence="6">O-succinylbenzoate--CoA ligase</fullName>
    </submittedName>
</protein>
<keyword evidence="2 6" id="KW-0436">Ligase</keyword>
<dbReference type="InterPro" id="IPR020845">
    <property type="entry name" value="AMP-binding_CS"/>
</dbReference>
<dbReference type="Pfam" id="PF13193">
    <property type="entry name" value="AMP-binding_C"/>
    <property type="match status" value="1"/>
</dbReference>
<dbReference type="InterPro" id="IPR042099">
    <property type="entry name" value="ANL_N_sf"/>
</dbReference>
<accession>A0ABN1WI57</accession>
<dbReference type="PANTHER" id="PTHR43201">
    <property type="entry name" value="ACYL-COA SYNTHETASE"/>
    <property type="match status" value="1"/>
</dbReference>
<feature type="region of interest" description="Disordered" evidence="3">
    <location>
        <begin position="50"/>
        <end position="77"/>
    </location>
</feature>
<dbReference type="EMBL" id="BAAALN010000019">
    <property type="protein sequence ID" value="GAA1251215.1"/>
    <property type="molecule type" value="Genomic_DNA"/>
</dbReference>
<evidence type="ECO:0000313" key="6">
    <source>
        <dbReference type="EMBL" id="GAA1251215.1"/>
    </source>
</evidence>
<gene>
    <name evidence="6" type="primary">menE</name>
    <name evidence="6" type="ORF">GCM10009676_42490</name>
</gene>
<dbReference type="Gene3D" id="3.40.50.12780">
    <property type="entry name" value="N-terminal domain of ligase-like"/>
    <property type="match status" value="1"/>
</dbReference>
<keyword evidence="7" id="KW-1185">Reference proteome</keyword>
<evidence type="ECO:0000259" key="5">
    <source>
        <dbReference type="Pfam" id="PF13193"/>
    </source>
</evidence>
<dbReference type="GO" id="GO:0016874">
    <property type="term" value="F:ligase activity"/>
    <property type="evidence" value="ECO:0007669"/>
    <property type="project" value="UniProtKB-KW"/>
</dbReference>
<evidence type="ECO:0000256" key="2">
    <source>
        <dbReference type="ARBA" id="ARBA00022598"/>
    </source>
</evidence>
<dbReference type="InterPro" id="IPR000873">
    <property type="entry name" value="AMP-dep_synth/lig_dom"/>
</dbReference>
<dbReference type="Pfam" id="PF00501">
    <property type="entry name" value="AMP-binding"/>
    <property type="match status" value="1"/>
</dbReference>
<dbReference type="InterPro" id="IPR025110">
    <property type="entry name" value="AMP-bd_C"/>
</dbReference>
<dbReference type="Proteomes" id="UP001500653">
    <property type="component" value="Unassembled WGS sequence"/>
</dbReference>